<keyword evidence="2" id="KW-1133">Transmembrane helix</keyword>
<evidence type="ECO:0000259" key="3">
    <source>
        <dbReference type="PROSITE" id="PS51767"/>
    </source>
</evidence>
<dbReference type="PROSITE" id="PS00141">
    <property type="entry name" value="ASP_PROTEASE"/>
    <property type="match status" value="1"/>
</dbReference>
<dbReference type="EMBL" id="KI632135">
    <property type="protein sequence ID" value="EYU24231.1"/>
    <property type="molecule type" value="Genomic_DNA"/>
</dbReference>
<dbReference type="PANTHER" id="PTHR13683">
    <property type="entry name" value="ASPARTYL PROTEASES"/>
    <property type="match status" value="1"/>
</dbReference>
<comment type="similarity">
    <text evidence="1">Belongs to the peptidase A1 family.</text>
</comment>
<organism evidence="4 5">
    <name type="scientific">Erythranthe guttata</name>
    <name type="common">Yellow monkey flower</name>
    <name type="synonym">Mimulus guttatus</name>
    <dbReference type="NCBI Taxonomy" id="4155"/>
    <lineage>
        <taxon>Eukaryota</taxon>
        <taxon>Viridiplantae</taxon>
        <taxon>Streptophyta</taxon>
        <taxon>Embryophyta</taxon>
        <taxon>Tracheophyta</taxon>
        <taxon>Spermatophyta</taxon>
        <taxon>Magnoliopsida</taxon>
        <taxon>eudicotyledons</taxon>
        <taxon>Gunneridae</taxon>
        <taxon>Pentapetalae</taxon>
        <taxon>asterids</taxon>
        <taxon>lamiids</taxon>
        <taxon>Lamiales</taxon>
        <taxon>Phrymaceae</taxon>
        <taxon>Erythranthe</taxon>
    </lineage>
</organism>
<reference evidence="4 5" key="1">
    <citation type="journal article" date="2013" name="Proc. Natl. Acad. Sci. U.S.A.">
        <title>Fine-scale variation in meiotic recombination in Mimulus inferred from population shotgun sequencing.</title>
        <authorList>
            <person name="Hellsten U."/>
            <person name="Wright K.M."/>
            <person name="Jenkins J."/>
            <person name="Shu S."/>
            <person name="Yuan Y."/>
            <person name="Wessler S.R."/>
            <person name="Schmutz J."/>
            <person name="Willis J.H."/>
            <person name="Rokhsar D.S."/>
        </authorList>
    </citation>
    <scope>NUCLEOTIDE SEQUENCE [LARGE SCALE GENOMIC DNA]</scope>
    <source>
        <strain evidence="5">cv. DUN x IM62</strain>
    </source>
</reference>
<dbReference type="InterPro" id="IPR021109">
    <property type="entry name" value="Peptidase_aspartic_dom_sf"/>
</dbReference>
<dbReference type="Pfam" id="PF14543">
    <property type="entry name" value="TAXi_N"/>
    <property type="match status" value="1"/>
</dbReference>
<dbReference type="InterPro" id="IPR034164">
    <property type="entry name" value="Pepsin-like_dom"/>
</dbReference>
<feature type="non-terminal residue" evidence="4">
    <location>
        <position position="391"/>
    </location>
</feature>
<evidence type="ECO:0000256" key="2">
    <source>
        <dbReference type="SAM" id="Phobius"/>
    </source>
</evidence>
<dbReference type="Gene3D" id="2.40.70.10">
    <property type="entry name" value="Acid Proteases"/>
    <property type="match status" value="1"/>
</dbReference>
<dbReference type="PROSITE" id="PS51767">
    <property type="entry name" value="PEPTIDASE_A1"/>
    <property type="match status" value="1"/>
</dbReference>
<dbReference type="CDD" id="cd05471">
    <property type="entry name" value="pepsin_like"/>
    <property type="match status" value="1"/>
</dbReference>
<dbReference type="GO" id="GO:0004190">
    <property type="term" value="F:aspartic-type endopeptidase activity"/>
    <property type="evidence" value="ECO:0007669"/>
    <property type="project" value="InterPro"/>
</dbReference>
<feature type="transmembrane region" description="Helical" evidence="2">
    <location>
        <begin position="12"/>
        <end position="34"/>
    </location>
</feature>
<evidence type="ECO:0000313" key="4">
    <source>
        <dbReference type="EMBL" id="EYU24231.1"/>
    </source>
</evidence>
<feature type="domain" description="Peptidase A1" evidence="3">
    <location>
        <begin position="142"/>
        <end position="391"/>
    </location>
</feature>
<keyword evidence="5" id="KW-1185">Reference proteome</keyword>
<dbReference type="SUPFAM" id="SSF50630">
    <property type="entry name" value="Acid proteases"/>
    <property type="match status" value="1"/>
</dbReference>
<accession>A0A022Q8B2</accession>
<dbReference type="AlphaFoldDB" id="A0A022Q8B2"/>
<keyword evidence="2" id="KW-0812">Transmembrane</keyword>
<dbReference type="InterPro" id="IPR033121">
    <property type="entry name" value="PEPTIDASE_A1"/>
</dbReference>
<name>A0A022Q8B2_ERYGU</name>
<gene>
    <name evidence="4" type="ORF">MIMGU_mgv1a022473mg</name>
</gene>
<dbReference type="InterPro" id="IPR001461">
    <property type="entry name" value="Aspartic_peptidase_A1"/>
</dbReference>
<evidence type="ECO:0000313" key="5">
    <source>
        <dbReference type="Proteomes" id="UP000030748"/>
    </source>
</evidence>
<dbReference type="InterPro" id="IPR001969">
    <property type="entry name" value="Aspartic_peptidase_AS"/>
</dbReference>
<dbReference type="Proteomes" id="UP000030748">
    <property type="component" value="Unassembled WGS sequence"/>
</dbReference>
<evidence type="ECO:0000256" key="1">
    <source>
        <dbReference type="ARBA" id="ARBA00007447"/>
    </source>
</evidence>
<keyword evidence="2" id="KW-0472">Membrane</keyword>
<proteinExistence type="inferred from homology"/>
<dbReference type="STRING" id="4155.A0A022Q8B2"/>
<dbReference type="InterPro" id="IPR032861">
    <property type="entry name" value="TAXi_N"/>
</dbReference>
<sequence>MIASSSPLSTLHLLLFEYINFTLIIFSTLFTCWFNAKSSDAFGTFGFDIHHRYSDTVKQFLNLDGLPEKGTVDYYTAMAHRDHLFKGRRLADSTTPPLTFYSSSGNQTYKLRSLNNILSSFHFRELKIHLVIHIVQLMCSLYYSVVRVGTPSVEYLVALDTGSDLFWLPCDCTSCTRSFNISEGSVSPLNCRYITTKLNIYSPGNSTTSKPLPCNSPLCGPTRGCSTSPNACSYQIKYGNTTSTGYLVDDVLYLGTDVVSEASVNVPITFGCGKILTGSFLNRYGINGVFGLGMDSISVPSLLASKNVTANSFSMCFGDDRYGRIEFGDKGSPGQQTTPFNLEQTDSTYDVVVTEIAVSTNVTNHEFIATLDTSLPYSYFSDPAFSFIVNN</sequence>
<dbReference type="GO" id="GO:0006508">
    <property type="term" value="P:proteolysis"/>
    <property type="evidence" value="ECO:0007669"/>
    <property type="project" value="InterPro"/>
</dbReference>
<protein>
    <recommendedName>
        <fullName evidence="3">Peptidase A1 domain-containing protein</fullName>
    </recommendedName>
</protein>
<dbReference type="PANTHER" id="PTHR13683:SF826">
    <property type="entry name" value="ASPARTYL PROTEASE FAMILY PROTEIN 1"/>
    <property type="match status" value="1"/>
</dbReference>